<dbReference type="Proteomes" id="UP000243205">
    <property type="component" value="Unassembled WGS sequence"/>
</dbReference>
<evidence type="ECO:0000256" key="5">
    <source>
        <dbReference type="RuleBase" id="RU363041"/>
    </source>
</evidence>
<dbReference type="PANTHER" id="PTHR43483">
    <property type="entry name" value="MEMBRANE TRANSPORTER PROTEIN HI_0806-RELATED"/>
    <property type="match status" value="1"/>
</dbReference>
<feature type="transmembrane region" description="Helical" evidence="5">
    <location>
        <begin position="79"/>
        <end position="99"/>
    </location>
</feature>
<proteinExistence type="inferred from homology"/>
<dbReference type="AlphaFoldDB" id="A0A1G7DBU0"/>
<feature type="transmembrane region" description="Helical" evidence="5">
    <location>
        <begin position="247"/>
        <end position="264"/>
    </location>
</feature>
<dbReference type="PANTHER" id="PTHR43483:SF3">
    <property type="entry name" value="MEMBRANE TRANSPORTER PROTEIN HI_0806-RELATED"/>
    <property type="match status" value="1"/>
</dbReference>
<evidence type="ECO:0000313" key="7">
    <source>
        <dbReference type="Proteomes" id="UP000243205"/>
    </source>
</evidence>
<feature type="transmembrane region" description="Helical" evidence="5">
    <location>
        <begin position="181"/>
        <end position="201"/>
    </location>
</feature>
<protein>
    <recommendedName>
        <fullName evidence="5">Probable membrane transporter protein</fullName>
    </recommendedName>
</protein>
<feature type="transmembrane region" description="Helical" evidence="5">
    <location>
        <begin position="46"/>
        <end position="67"/>
    </location>
</feature>
<name>A0A1G7DBU0_9BACT</name>
<dbReference type="EMBL" id="FNAQ01000013">
    <property type="protein sequence ID" value="SDE48973.1"/>
    <property type="molecule type" value="Genomic_DNA"/>
</dbReference>
<sequence length="265" mass="27332">MLFFLFYLATGAIAGVMAGLLGVGGGVIIVPLLAFAFSSQQMPESYILHLALGTSLASILFTSLSSLRAHHARGAVHWAAVRAIAPGILTGTFAGSYLAAQLSSRFLSIFFVSFLFYVAVQMLRNKRPHPGRELPGFAGMFGAGSLIGGVSSLVGIGGGSLSVPFLVWCNLPLHRAVGSSAAIGFPIALAGASGYLLNGLAVTNLPGGSLGFIYLPALAGIALASVLTAPLGARLAHSLPVTRLKKVFALFLVLMGTRMLIGLFC</sequence>
<keyword evidence="3 5" id="KW-1133">Transmembrane helix</keyword>
<reference evidence="7" key="1">
    <citation type="submission" date="2016-10" db="EMBL/GenBank/DDBJ databases">
        <authorList>
            <person name="Varghese N."/>
            <person name="Submissions S."/>
        </authorList>
    </citation>
    <scope>NUCLEOTIDE SEQUENCE [LARGE SCALE GENOMIC DNA]</scope>
    <source>
        <strain evidence="7">DSM 8987</strain>
    </source>
</reference>
<dbReference type="GO" id="GO:0005886">
    <property type="term" value="C:plasma membrane"/>
    <property type="evidence" value="ECO:0007669"/>
    <property type="project" value="UniProtKB-SubCell"/>
</dbReference>
<feature type="transmembrane region" description="Helical" evidence="5">
    <location>
        <begin position="143"/>
        <end position="169"/>
    </location>
</feature>
<keyword evidence="5" id="KW-1003">Cell membrane</keyword>
<gene>
    <name evidence="6" type="ORF">SAMN05661003_1138</name>
</gene>
<evidence type="ECO:0000313" key="6">
    <source>
        <dbReference type="EMBL" id="SDE48973.1"/>
    </source>
</evidence>
<dbReference type="Pfam" id="PF01925">
    <property type="entry name" value="TauE"/>
    <property type="match status" value="1"/>
</dbReference>
<dbReference type="RefSeq" id="WP_171906408.1">
    <property type="nucleotide sequence ID" value="NZ_CALFZY010000020.1"/>
</dbReference>
<keyword evidence="4 5" id="KW-0472">Membrane</keyword>
<dbReference type="InterPro" id="IPR002781">
    <property type="entry name" value="TM_pro_TauE-like"/>
</dbReference>
<feature type="transmembrane region" description="Helical" evidence="5">
    <location>
        <begin position="6"/>
        <end position="34"/>
    </location>
</feature>
<dbReference type="STRING" id="57664.SAMN05661003_1138"/>
<keyword evidence="7" id="KW-1185">Reference proteome</keyword>
<organism evidence="6 7">
    <name type="scientific">Desulfuromonas thiophila</name>
    <dbReference type="NCBI Taxonomy" id="57664"/>
    <lineage>
        <taxon>Bacteria</taxon>
        <taxon>Pseudomonadati</taxon>
        <taxon>Thermodesulfobacteriota</taxon>
        <taxon>Desulfuromonadia</taxon>
        <taxon>Desulfuromonadales</taxon>
        <taxon>Desulfuromonadaceae</taxon>
        <taxon>Desulfuromonas</taxon>
    </lineage>
</organism>
<comment type="similarity">
    <text evidence="5">Belongs to the 4-toluene sulfonate uptake permease (TSUP) (TC 2.A.102) family.</text>
</comment>
<evidence type="ECO:0000256" key="2">
    <source>
        <dbReference type="ARBA" id="ARBA00022692"/>
    </source>
</evidence>
<evidence type="ECO:0000256" key="1">
    <source>
        <dbReference type="ARBA" id="ARBA00004141"/>
    </source>
</evidence>
<feature type="transmembrane region" description="Helical" evidence="5">
    <location>
        <begin position="213"/>
        <end position="235"/>
    </location>
</feature>
<evidence type="ECO:0000256" key="3">
    <source>
        <dbReference type="ARBA" id="ARBA00022989"/>
    </source>
</evidence>
<evidence type="ECO:0000256" key="4">
    <source>
        <dbReference type="ARBA" id="ARBA00023136"/>
    </source>
</evidence>
<feature type="transmembrane region" description="Helical" evidence="5">
    <location>
        <begin position="106"/>
        <end position="123"/>
    </location>
</feature>
<accession>A0A1G7DBU0</accession>
<comment type="subcellular location">
    <subcellularLocation>
        <location evidence="5">Cell membrane</location>
        <topology evidence="5">Multi-pass membrane protein</topology>
    </subcellularLocation>
    <subcellularLocation>
        <location evidence="1">Membrane</location>
        <topology evidence="1">Multi-pass membrane protein</topology>
    </subcellularLocation>
</comment>
<keyword evidence="2 5" id="KW-0812">Transmembrane</keyword>